<evidence type="ECO:0000259" key="4">
    <source>
        <dbReference type="PROSITE" id="PS01124"/>
    </source>
</evidence>
<dbReference type="GO" id="GO:0003700">
    <property type="term" value="F:DNA-binding transcription factor activity"/>
    <property type="evidence" value="ECO:0007669"/>
    <property type="project" value="InterPro"/>
</dbReference>
<dbReference type="PANTHER" id="PTHR47893">
    <property type="entry name" value="REGULATORY PROTEIN PCHR"/>
    <property type="match status" value="1"/>
</dbReference>
<protein>
    <submittedName>
        <fullName evidence="5">Helix-turn-helix domain-containing protein</fullName>
    </submittedName>
</protein>
<evidence type="ECO:0000256" key="2">
    <source>
        <dbReference type="ARBA" id="ARBA00023125"/>
    </source>
</evidence>
<dbReference type="EMBL" id="CP014796">
    <property type="protein sequence ID" value="APX24731.1"/>
    <property type="molecule type" value="Genomic_DNA"/>
</dbReference>
<dbReference type="InterPro" id="IPR018062">
    <property type="entry name" value="HTH_AraC-typ_CS"/>
</dbReference>
<dbReference type="GO" id="GO:0043565">
    <property type="term" value="F:sequence-specific DNA binding"/>
    <property type="evidence" value="ECO:0007669"/>
    <property type="project" value="InterPro"/>
</dbReference>
<gene>
    <name evidence="5" type="ORF">Ga0080559_TMP3935</name>
</gene>
<dbReference type="SMART" id="SM00342">
    <property type="entry name" value="HTH_ARAC"/>
    <property type="match status" value="1"/>
</dbReference>
<evidence type="ECO:0000256" key="3">
    <source>
        <dbReference type="ARBA" id="ARBA00023163"/>
    </source>
</evidence>
<dbReference type="InterPro" id="IPR053142">
    <property type="entry name" value="PchR_regulatory_protein"/>
</dbReference>
<dbReference type="Gene3D" id="1.10.10.60">
    <property type="entry name" value="Homeodomain-like"/>
    <property type="match status" value="1"/>
</dbReference>
<dbReference type="InterPro" id="IPR018060">
    <property type="entry name" value="HTH_AraC"/>
</dbReference>
<dbReference type="STRING" id="1229727.Ga0080559_TMP3935"/>
<keyword evidence="2" id="KW-0238">DNA-binding</keyword>
<dbReference type="Proteomes" id="UP000186559">
    <property type="component" value="Chromosome"/>
</dbReference>
<evidence type="ECO:0000256" key="1">
    <source>
        <dbReference type="ARBA" id="ARBA00023015"/>
    </source>
</evidence>
<keyword evidence="1" id="KW-0805">Transcription regulation</keyword>
<evidence type="ECO:0000313" key="6">
    <source>
        <dbReference type="Proteomes" id="UP000186559"/>
    </source>
</evidence>
<dbReference type="Pfam" id="PF12833">
    <property type="entry name" value="HTH_18"/>
    <property type="match status" value="1"/>
</dbReference>
<dbReference type="RefSeq" id="WP_076624516.1">
    <property type="nucleotide sequence ID" value="NZ_BMEW01000001.1"/>
</dbReference>
<sequence>MNRITLADIDRGLRSGIEDFATTLPPERVVLSGARVGTSLPSGLCINLQDTFVEASFETRLIRPANVALHLMLEGSVSAWLDGAPLTFGRAPGRPPQIVFSALDRPAAFHRRFEHGQRLRKVTVLVSWDWLAERGISRQAFMQGGPRRDERWPALPQDIADAEALLAGGAENGALQIFEREAFAMRLVSRAMARLAPGQTGLRGHERDKLARMEALAARPGPLPALAEIAAAGGVSQSTMRRLFRRAHGAPVLTRLRALRMERAAEALDTGATVAEAARLAGYESAPAFATAFRQTMGTSPSRYAGTRRGSLA</sequence>
<feature type="domain" description="HTH araC/xylS-type" evidence="4">
    <location>
        <begin position="207"/>
        <end position="307"/>
    </location>
</feature>
<organism evidence="5 6">
    <name type="scientific">Salipiger profundus</name>
    <dbReference type="NCBI Taxonomy" id="1229727"/>
    <lineage>
        <taxon>Bacteria</taxon>
        <taxon>Pseudomonadati</taxon>
        <taxon>Pseudomonadota</taxon>
        <taxon>Alphaproteobacteria</taxon>
        <taxon>Rhodobacterales</taxon>
        <taxon>Roseobacteraceae</taxon>
        <taxon>Salipiger</taxon>
    </lineage>
</organism>
<dbReference type="SUPFAM" id="SSF46689">
    <property type="entry name" value="Homeodomain-like"/>
    <property type="match status" value="1"/>
</dbReference>
<reference evidence="5 6" key="1">
    <citation type="submission" date="2016-03" db="EMBL/GenBank/DDBJ databases">
        <title>Deep-sea bacteria in the southern Pacific.</title>
        <authorList>
            <person name="Tang K."/>
        </authorList>
    </citation>
    <scope>NUCLEOTIDE SEQUENCE [LARGE SCALE GENOMIC DNA]</scope>
    <source>
        <strain evidence="5 6">JLT2016</strain>
    </source>
</reference>
<name>A0A1U7D993_9RHOB</name>
<dbReference type="AlphaFoldDB" id="A0A1U7D993"/>
<dbReference type="PANTHER" id="PTHR47893:SF1">
    <property type="entry name" value="REGULATORY PROTEIN PCHR"/>
    <property type="match status" value="1"/>
</dbReference>
<dbReference type="PROSITE" id="PS01124">
    <property type="entry name" value="HTH_ARAC_FAMILY_2"/>
    <property type="match status" value="1"/>
</dbReference>
<keyword evidence="3" id="KW-0804">Transcription</keyword>
<dbReference type="KEGG" id="tpro:Ga0080559_TMP3935"/>
<dbReference type="PROSITE" id="PS00041">
    <property type="entry name" value="HTH_ARAC_FAMILY_1"/>
    <property type="match status" value="1"/>
</dbReference>
<evidence type="ECO:0000313" key="5">
    <source>
        <dbReference type="EMBL" id="APX24731.1"/>
    </source>
</evidence>
<dbReference type="InterPro" id="IPR009057">
    <property type="entry name" value="Homeodomain-like_sf"/>
</dbReference>
<accession>A0A1U7D993</accession>
<proteinExistence type="predicted"/>
<keyword evidence="6" id="KW-1185">Reference proteome</keyword>